<comment type="caution">
    <text evidence="14">The sequence shown here is derived from an EMBL/GenBank/DDBJ whole genome shotgun (WGS) entry which is preliminary data.</text>
</comment>
<dbReference type="SMART" id="SM01219">
    <property type="entry name" value="Frataxin_Cyay"/>
    <property type="match status" value="1"/>
</dbReference>
<evidence type="ECO:0000256" key="12">
    <source>
        <dbReference type="ARBA" id="ARBA00023133"/>
    </source>
</evidence>
<dbReference type="EC" id="1.16.3.1" evidence="3"/>
<dbReference type="InterPro" id="IPR002908">
    <property type="entry name" value="Frataxin/CyaY"/>
</dbReference>
<dbReference type="OrthoDB" id="1897642at2759"/>
<dbReference type="PROSITE" id="PS01344">
    <property type="entry name" value="FRATAXIN_1"/>
    <property type="match status" value="1"/>
</dbReference>
<keyword evidence="9" id="KW-0408">Iron</keyword>
<evidence type="ECO:0000256" key="2">
    <source>
        <dbReference type="ARBA" id="ARBA00008183"/>
    </source>
</evidence>
<dbReference type="GO" id="GO:0005739">
    <property type="term" value="C:mitochondrion"/>
    <property type="evidence" value="ECO:0007669"/>
    <property type="project" value="UniProtKB-SubCell"/>
</dbReference>
<keyword evidence="6" id="KW-0410">Iron transport</keyword>
<evidence type="ECO:0000256" key="13">
    <source>
        <dbReference type="ARBA" id="ARBA00047990"/>
    </source>
</evidence>
<evidence type="ECO:0000256" key="4">
    <source>
        <dbReference type="ARBA" id="ARBA00022434"/>
    </source>
</evidence>
<dbReference type="AlphaFoldDB" id="A0A2B4T2G6"/>
<proteinExistence type="inferred from homology"/>
<accession>A0A2B4T2G6</accession>
<dbReference type="GO" id="GO:0006879">
    <property type="term" value="P:intracellular iron ion homeostasis"/>
    <property type="evidence" value="ECO:0007669"/>
    <property type="project" value="UniProtKB-KW"/>
</dbReference>
<keyword evidence="15" id="KW-1185">Reference proteome</keyword>
<keyword evidence="10" id="KW-0406">Ion transport</keyword>
<dbReference type="FunFam" id="3.30.920.10:FF:000002">
    <property type="entry name" value="Frataxin, mitochondrial"/>
    <property type="match status" value="1"/>
</dbReference>
<keyword evidence="11" id="KW-0496">Mitochondrion</keyword>
<dbReference type="InterPro" id="IPR036524">
    <property type="entry name" value="Frataxin/CyaY_sf"/>
</dbReference>
<keyword evidence="7" id="KW-0809">Transit peptide</keyword>
<keyword evidence="4" id="KW-0409">Iron storage</keyword>
<dbReference type="PANTHER" id="PTHR16821">
    <property type="entry name" value="FRATAXIN"/>
    <property type="match status" value="1"/>
</dbReference>
<dbReference type="PANTHER" id="PTHR16821:SF2">
    <property type="entry name" value="FRATAXIN, MITOCHONDRIAL"/>
    <property type="match status" value="1"/>
</dbReference>
<gene>
    <name evidence="14" type="primary">Fxn</name>
    <name evidence="14" type="ORF">AWC38_SpisGene188</name>
</gene>
<sequence>MAAGTLSPGPLSQFLRTPSEYRHFDGKGTLSTMIAFRRICFEFLKNFGVRSVTFCSVPFSRSSLILSASRRSQGRVLSKRLQLGRRRIPLERVEGAFSTESSLDELSYHSIADETLDGIAELFDDLGESPSSPADFDVQLSDGVLTVNLGAGRGTYVINKQSPNKQIWLSSPTSGPKRYDFQNGSWIYTHDGVCLHDLLSSEISVALGREVDFTSLTYGGVDGKLS</sequence>
<evidence type="ECO:0000256" key="11">
    <source>
        <dbReference type="ARBA" id="ARBA00023128"/>
    </source>
</evidence>
<dbReference type="InterPro" id="IPR020895">
    <property type="entry name" value="Frataxin_CS"/>
</dbReference>
<organism evidence="14 15">
    <name type="scientific">Stylophora pistillata</name>
    <name type="common">Smooth cauliflower coral</name>
    <dbReference type="NCBI Taxonomy" id="50429"/>
    <lineage>
        <taxon>Eukaryota</taxon>
        <taxon>Metazoa</taxon>
        <taxon>Cnidaria</taxon>
        <taxon>Anthozoa</taxon>
        <taxon>Hexacorallia</taxon>
        <taxon>Scleractinia</taxon>
        <taxon>Astrocoeniina</taxon>
        <taxon>Pocilloporidae</taxon>
        <taxon>Stylophora</taxon>
    </lineage>
</organism>
<evidence type="ECO:0000256" key="1">
    <source>
        <dbReference type="ARBA" id="ARBA00004173"/>
    </source>
</evidence>
<dbReference type="SUPFAM" id="SSF55387">
    <property type="entry name" value="Frataxin/Nqo15-like"/>
    <property type="match status" value="1"/>
</dbReference>
<evidence type="ECO:0000256" key="7">
    <source>
        <dbReference type="ARBA" id="ARBA00022946"/>
    </source>
</evidence>
<dbReference type="Proteomes" id="UP000225706">
    <property type="component" value="Unassembled WGS sequence"/>
</dbReference>
<dbReference type="GO" id="GO:0051537">
    <property type="term" value="F:2 iron, 2 sulfur cluster binding"/>
    <property type="evidence" value="ECO:0007669"/>
    <property type="project" value="TreeGrafter"/>
</dbReference>
<dbReference type="PRINTS" id="PR00904">
    <property type="entry name" value="FRATAXIN"/>
</dbReference>
<evidence type="ECO:0000313" key="14">
    <source>
        <dbReference type="EMBL" id="PFX34978.1"/>
    </source>
</evidence>
<dbReference type="NCBIfam" id="TIGR03422">
    <property type="entry name" value="mito_frataxin"/>
    <property type="match status" value="1"/>
</dbReference>
<dbReference type="GO" id="GO:0008198">
    <property type="term" value="F:ferrous iron binding"/>
    <property type="evidence" value="ECO:0007669"/>
    <property type="project" value="TreeGrafter"/>
</dbReference>
<evidence type="ECO:0000256" key="5">
    <source>
        <dbReference type="ARBA" id="ARBA00022448"/>
    </source>
</evidence>
<reference evidence="15" key="1">
    <citation type="journal article" date="2017" name="bioRxiv">
        <title>Comparative analysis of the genomes of Stylophora pistillata and Acropora digitifera provides evidence for extensive differences between species of corals.</title>
        <authorList>
            <person name="Voolstra C.R."/>
            <person name="Li Y."/>
            <person name="Liew Y.J."/>
            <person name="Baumgarten S."/>
            <person name="Zoccola D."/>
            <person name="Flot J.-F."/>
            <person name="Tambutte S."/>
            <person name="Allemand D."/>
            <person name="Aranda M."/>
        </authorList>
    </citation>
    <scope>NUCLEOTIDE SEQUENCE [LARGE SCALE GENOMIC DNA]</scope>
</reference>
<evidence type="ECO:0000256" key="10">
    <source>
        <dbReference type="ARBA" id="ARBA00023065"/>
    </source>
</evidence>
<dbReference type="Pfam" id="PF01491">
    <property type="entry name" value="Frataxin_Cyay"/>
    <property type="match status" value="1"/>
</dbReference>
<dbReference type="STRING" id="50429.A0A2B4T2G6"/>
<dbReference type="GO" id="GO:0016226">
    <property type="term" value="P:iron-sulfur cluster assembly"/>
    <property type="evidence" value="ECO:0007669"/>
    <property type="project" value="InterPro"/>
</dbReference>
<dbReference type="EMBL" id="LSMT01000001">
    <property type="protein sequence ID" value="PFX34978.1"/>
    <property type="molecule type" value="Genomic_DNA"/>
</dbReference>
<comment type="catalytic activity">
    <reaction evidence="13">
        <text>4 Fe(2+) + O2 + 4 H(+) = 4 Fe(3+) + 2 H2O</text>
        <dbReference type="Rhea" id="RHEA:11148"/>
        <dbReference type="ChEBI" id="CHEBI:15377"/>
        <dbReference type="ChEBI" id="CHEBI:15378"/>
        <dbReference type="ChEBI" id="CHEBI:15379"/>
        <dbReference type="ChEBI" id="CHEBI:29033"/>
        <dbReference type="ChEBI" id="CHEBI:29034"/>
        <dbReference type="EC" id="1.16.3.1"/>
    </reaction>
</comment>
<dbReference type="GO" id="GO:0006826">
    <property type="term" value="P:iron ion transport"/>
    <property type="evidence" value="ECO:0007669"/>
    <property type="project" value="UniProtKB-KW"/>
</dbReference>
<dbReference type="GO" id="GO:0008199">
    <property type="term" value="F:ferric iron binding"/>
    <property type="evidence" value="ECO:0007669"/>
    <property type="project" value="InterPro"/>
</dbReference>
<keyword evidence="5" id="KW-0813">Transport</keyword>
<protein>
    <recommendedName>
        <fullName evidence="3">ferroxidase</fullName>
        <ecNumber evidence="3">1.16.3.1</ecNumber>
    </recommendedName>
</protein>
<dbReference type="InterPro" id="IPR017789">
    <property type="entry name" value="Frataxin"/>
</dbReference>
<dbReference type="GO" id="GO:0006783">
    <property type="term" value="P:heme biosynthetic process"/>
    <property type="evidence" value="ECO:0007669"/>
    <property type="project" value="UniProtKB-KW"/>
</dbReference>
<dbReference type="NCBIfam" id="TIGR03421">
    <property type="entry name" value="FeS_CyaY"/>
    <property type="match status" value="1"/>
</dbReference>
<name>A0A2B4T2G6_STYPI</name>
<comment type="subcellular location">
    <subcellularLocation>
        <location evidence="1">Mitochondrion</location>
    </subcellularLocation>
</comment>
<evidence type="ECO:0000256" key="9">
    <source>
        <dbReference type="ARBA" id="ARBA00023004"/>
    </source>
</evidence>
<dbReference type="CDD" id="cd00503">
    <property type="entry name" value="Frataxin"/>
    <property type="match status" value="1"/>
</dbReference>
<keyword evidence="8" id="KW-0560">Oxidoreductase</keyword>
<evidence type="ECO:0000256" key="6">
    <source>
        <dbReference type="ARBA" id="ARBA00022496"/>
    </source>
</evidence>
<evidence type="ECO:0000313" key="15">
    <source>
        <dbReference type="Proteomes" id="UP000225706"/>
    </source>
</evidence>
<keyword evidence="12" id="KW-0350">Heme biosynthesis</keyword>
<dbReference type="PROSITE" id="PS50810">
    <property type="entry name" value="FRATAXIN_2"/>
    <property type="match status" value="1"/>
</dbReference>
<dbReference type="Gene3D" id="3.30.920.10">
    <property type="entry name" value="Frataxin/CyaY"/>
    <property type="match status" value="1"/>
</dbReference>
<dbReference type="GO" id="GO:0034986">
    <property type="term" value="F:iron chaperone activity"/>
    <property type="evidence" value="ECO:0007669"/>
    <property type="project" value="TreeGrafter"/>
</dbReference>
<dbReference type="GO" id="GO:0004322">
    <property type="term" value="F:ferroxidase activity"/>
    <property type="evidence" value="ECO:0007669"/>
    <property type="project" value="UniProtKB-EC"/>
</dbReference>
<evidence type="ECO:0000256" key="3">
    <source>
        <dbReference type="ARBA" id="ARBA00013107"/>
    </source>
</evidence>
<comment type="similarity">
    <text evidence="2">Belongs to the frataxin family.</text>
</comment>
<evidence type="ECO:0000256" key="8">
    <source>
        <dbReference type="ARBA" id="ARBA00023002"/>
    </source>
</evidence>